<dbReference type="Proteomes" id="UP000432015">
    <property type="component" value="Unassembled WGS sequence"/>
</dbReference>
<dbReference type="SUPFAM" id="SSF55486">
    <property type="entry name" value="Metalloproteases ('zincins'), catalytic domain"/>
    <property type="match status" value="1"/>
</dbReference>
<dbReference type="EMBL" id="WOFH01000005">
    <property type="protein sequence ID" value="MUN38411.1"/>
    <property type="molecule type" value="Genomic_DNA"/>
</dbReference>
<evidence type="ECO:0000256" key="9">
    <source>
        <dbReference type="SAM" id="MobiDB-lite"/>
    </source>
</evidence>
<feature type="region of interest" description="Disordered" evidence="9">
    <location>
        <begin position="301"/>
        <end position="326"/>
    </location>
</feature>
<dbReference type="PANTHER" id="PTHR47466:SF1">
    <property type="entry name" value="METALLOPROTEASE MEP1 (AFU_ORTHOLOGUE AFUA_1G07730)-RELATED"/>
    <property type="match status" value="1"/>
</dbReference>
<name>A0A7K1L1Y1_9ACTN</name>
<evidence type="ECO:0000259" key="10">
    <source>
        <dbReference type="Pfam" id="PF05572"/>
    </source>
</evidence>
<evidence type="ECO:0000313" key="11">
    <source>
        <dbReference type="EMBL" id="MUN38411.1"/>
    </source>
</evidence>
<feature type="domain" description="Peptidase M43 pregnancy-associated plasma-A" evidence="10">
    <location>
        <begin position="141"/>
        <end position="284"/>
    </location>
</feature>
<keyword evidence="6" id="KW-0862">Zinc</keyword>
<dbReference type="AlphaFoldDB" id="A0A7K1L1Y1"/>
<accession>A0A7K1L1Y1</accession>
<keyword evidence="2 11" id="KW-0645">Protease</keyword>
<evidence type="ECO:0000256" key="3">
    <source>
        <dbReference type="ARBA" id="ARBA00022723"/>
    </source>
</evidence>
<sequence length="358" mass="38542">MHVHRRLLNNSMTYRAQRARIENRALQYKMGRRGAARDEVITIPVVVHVVHHAKVPEQNIDDDQIRSQIDVLNRDFRAANPDVSQVPEVWRPLVADARVEFRLAEHDPLGGATDGIVRVETDQDGFDTDDAVKAAATGGADPWPSDQYLNLWVCQLGGGLLGYAQFPGGPPQTDGVVILYTAFGTTGAAAAPYDGGRTATHEIGHWLDLLHIWGDDDGACASDDRVPDTPNQADSNAGTPSFPHVTCDNGPNGDMFMNYMDYVDDRAMFMFTQGQSERMDACLEGARASFVVAHHTGAPAAQPAAAQPAPAKAAAGAGGNGHAEGPVERLLHDTERLTKEVLDEIHDALGLVTGRTGT</sequence>
<evidence type="ECO:0000256" key="2">
    <source>
        <dbReference type="ARBA" id="ARBA00022670"/>
    </source>
</evidence>
<evidence type="ECO:0000256" key="5">
    <source>
        <dbReference type="ARBA" id="ARBA00022801"/>
    </source>
</evidence>
<keyword evidence="8" id="KW-1015">Disulfide bond</keyword>
<dbReference type="GO" id="GO:0008237">
    <property type="term" value="F:metallopeptidase activity"/>
    <property type="evidence" value="ECO:0007669"/>
    <property type="project" value="UniProtKB-KW"/>
</dbReference>
<evidence type="ECO:0000256" key="8">
    <source>
        <dbReference type="ARBA" id="ARBA00023157"/>
    </source>
</evidence>
<dbReference type="GO" id="GO:0046872">
    <property type="term" value="F:metal ion binding"/>
    <property type="evidence" value="ECO:0007669"/>
    <property type="project" value="UniProtKB-KW"/>
</dbReference>
<comment type="caution">
    <text evidence="11">The sequence shown here is derived from an EMBL/GenBank/DDBJ whole genome shotgun (WGS) entry which is preliminary data.</text>
</comment>
<keyword evidence="3" id="KW-0479">Metal-binding</keyword>
<keyword evidence="7 11" id="KW-0482">Metalloprotease</keyword>
<dbReference type="Pfam" id="PF05572">
    <property type="entry name" value="Peptidase_M43"/>
    <property type="match status" value="1"/>
</dbReference>
<feature type="compositionally biased region" description="Low complexity" evidence="9">
    <location>
        <begin position="301"/>
        <end position="315"/>
    </location>
</feature>
<evidence type="ECO:0000256" key="7">
    <source>
        <dbReference type="ARBA" id="ARBA00023049"/>
    </source>
</evidence>
<dbReference type="Gene3D" id="3.40.390.10">
    <property type="entry name" value="Collagenase (Catalytic Domain)"/>
    <property type="match status" value="1"/>
</dbReference>
<keyword evidence="12" id="KW-1185">Reference proteome</keyword>
<evidence type="ECO:0000256" key="1">
    <source>
        <dbReference type="ARBA" id="ARBA00008721"/>
    </source>
</evidence>
<dbReference type="InterPro" id="IPR008754">
    <property type="entry name" value="Peptidase_M43"/>
</dbReference>
<gene>
    <name evidence="11" type="ORF">GNZ18_17625</name>
</gene>
<dbReference type="CDD" id="cd04275">
    <property type="entry name" value="ZnMc_pappalysin_like"/>
    <property type="match status" value="1"/>
</dbReference>
<dbReference type="PANTHER" id="PTHR47466">
    <property type="match status" value="1"/>
</dbReference>
<keyword evidence="5" id="KW-0378">Hydrolase</keyword>
<keyword evidence="4" id="KW-0732">Signal</keyword>
<reference evidence="11 12" key="1">
    <citation type="submission" date="2019-11" db="EMBL/GenBank/DDBJ databases">
        <authorList>
            <person name="Cao P."/>
        </authorList>
    </citation>
    <scope>NUCLEOTIDE SEQUENCE [LARGE SCALE GENOMIC DNA]</scope>
    <source>
        <strain evidence="11 12">NEAU-AAG5</strain>
    </source>
</reference>
<dbReference type="InterPro" id="IPR024079">
    <property type="entry name" value="MetalloPept_cat_dom_sf"/>
</dbReference>
<evidence type="ECO:0000256" key="4">
    <source>
        <dbReference type="ARBA" id="ARBA00022729"/>
    </source>
</evidence>
<protein>
    <submittedName>
        <fullName evidence="11">Zinc metalloprotease</fullName>
    </submittedName>
</protein>
<evidence type="ECO:0000313" key="12">
    <source>
        <dbReference type="Proteomes" id="UP000432015"/>
    </source>
</evidence>
<evidence type="ECO:0000256" key="6">
    <source>
        <dbReference type="ARBA" id="ARBA00022833"/>
    </source>
</evidence>
<feature type="region of interest" description="Disordered" evidence="9">
    <location>
        <begin position="223"/>
        <end position="246"/>
    </location>
</feature>
<comment type="similarity">
    <text evidence="1">Belongs to the peptidase M43B family.</text>
</comment>
<proteinExistence type="inferred from homology"/>
<feature type="compositionally biased region" description="Polar residues" evidence="9">
    <location>
        <begin position="229"/>
        <end position="239"/>
    </location>
</feature>
<dbReference type="GO" id="GO:0006508">
    <property type="term" value="P:proteolysis"/>
    <property type="evidence" value="ECO:0007669"/>
    <property type="project" value="UniProtKB-KW"/>
</dbReference>
<organism evidence="11 12">
    <name type="scientific">Actinomadura litoris</name>
    <dbReference type="NCBI Taxonomy" id="2678616"/>
    <lineage>
        <taxon>Bacteria</taxon>
        <taxon>Bacillati</taxon>
        <taxon>Actinomycetota</taxon>
        <taxon>Actinomycetes</taxon>
        <taxon>Streptosporangiales</taxon>
        <taxon>Thermomonosporaceae</taxon>
        <taxon>Actinomadura</taxon>
    </lineage>
</organism>